<dbReference type="Proteomes" id="UP001627154">
    <property type="component" value="Unassembled WGS sequence"/>
</dbReference>
<organism evidence="2 3">
    <name type="scientific">Trichogramma kaykai</name>
    <dbReference type="NCBI Taxonomy" id="54128"/>
    <lineage>
        <taxon>Eukaryota</taxon>
        <taxon>Metazoa</taxon>
        <taxon>Ecdysozoa</taxon>
        <taxon>Arthropoda</taxon>
        <taxon>Hexapoda</taxon>
        <taxon>Insecta</taxon>
        <taxon>Pterygota</taxon>
        <taxon>Neoptera</taxon>
        <taxon>Endopterygota</taxon>
        <taxon>Hymenoptera</taxon>
        <taxon>Apocrita</taxon>
        <taxon>Proctotrupomorpha</taxon>
        <taxon>Chalcidoidea</taxon>
        <taxon>Trichogrammatidae</taxon>
        <taxon>Trichogramma</taxon>
    </lineage>
</organism>
<evidence type="ECO:0000313" key="3">
    <source>
        <dbReference type="Proteomes" id="UP001627154"/>
    </source>
</evidence>
<proteinExistence type="predicted"/>
<evidence type="ECO:0000256" key="1">
    <source>
        <dbReference type="SAM" id="MobiDB-lite"/>
    </source>
</evidence>
<protein>
    <submittedName>
        <fullName evidence="2">Uncharacterized protein</fullName>
    </submittedName>
</protein>
<keyword evidence="3" id="KW-1185">Reference proteome</keyword>
<reference evidence="2 3" key="1">
    <citation type="journal article" date="2024" name="bioRxiv">
        <title>A reference genome for Trichogramma kaykai: A tiny desert-dwelling parasitoid wasp with competing sex-ratio distorters.</title>
        <authorList>
            <person name="Culotta J."/>
            <person name="Lindsey A.R."/>
        </authorList>
    </citation>
    <scope>NUCLEOTIDE SEQUENCE [LARGE SCALE GENOMIC DNA]</scope>
    <source>
        <strain evidence="2 3">KSX58</strain>
    </source>
</reference>
<gene>
    <name evidence="2" type="ORF">TKK_019628</name>
</gene>
<sequence length="126" mass="13741">MFARNRERKCAKSNAIDASDNEQQIKIFGSSSIVVLVVGCRAAASSDDAKGHEKSHAKPRASTQRERRHAQKRSSDWDFRRYLLSSTCAATGCSAGLLCTIRSTVVGAGALPPRLQLAYKAPERSF</sequence>
<feature type="region of interest" description="Disordered" evidence="1">
    <location>
        <begin position="44"/>
        <end position="75"/>
    </location>
</feature>
<comment type="caution">
    <text evidence="2">The sequence shown here is derived from an EMBL/GenBank/DDBJ whole genome shotgun (WGS) entry which is preliminary data.</text>
</comment>
<accession>A0ABD2VUY2</accession>
<name>A0ABD2VUY2_9HYME</name>
<dbReference type="EMBL" id="JBJJXI010000170">
    <property type="protein sequence ID" value="KAL3384529.1"/>
    <property type="molecule type" value="Genomic_DNA"/>
</dbReference>
<evidence type="ECO:0000313" key="2">
    <source>
        <dbReference type="EMBL" id="KAL3384529.1"/>
    </source>
</evidence>
<feature type="compositionally biased region" description="Basic and acidic residues" evidence="1">
    <location>
        <begin position="47"/>
        <end position="56"/>
    </location>
</feature>
<dbReference type="AlphaFoldDB" id="A0ABD2VUY2"/>